<evidence type="ECO:0000256" key="4">
    <source>
        <dbReference type="ARBA" id="ARBA00023186"/>
    </source>
</evidence>
<dbReference type="PANTHER" id="PTHR33692">
    <property type="entry name" value="RIBOSOME MATURATION FACTOR RIMM"/>
    <property type="match status" value="1"/>
</dbReference>
<evidence type="ECO:0000256" key="1">
    <source>
        <dbReference type="ARBA" id="ARBA00022490"/>
    </source>
</evidence>
<dbReference type="InterPro" id="IPR002676">
    <property type="entry name" value="RimM_N"/>
</dbReference>
<feature type="domain" description="Ribosome maturation factor RimM PRC barrel" evidence="7">
    <location>
        <begin position="101"/>
        <end position="170"/>
    </location>
</feature>
<evidence type="ECO:0000256" key="2">
    <source>
        <dbReference type="ARBA" id="ARBA00022517"/>
    </source>
</evidence>
<dbReference type="Gene3D" id="2.30.30.240">
    <property type="entry name" value="PRC-barrel domain"/>
    <property type="match status" value="1"/>
</dbReference>
<dbReference type="GO" id="GO:0043022">
    <property type="term" value="F:ribosome binding"/>
    <property type="evidence" value="ECO:0007669"/>
    <property type="project" value="InterPro"/>
</dbReference>
<dbReference type="InterPro" id="IPR011961">
    <property type="entry name" value="RimM"/>
</dbReference>
<organism evidence="8 9">
    <name type="scientific">Prevotella histicola</name>
    <dbReference type="NCBI Taxonomy" id="470565"/>
    <lineage>
        <taxon>Bacteria</taxon>
        <taxon>Pseudomonadati</taxon>
        <taxon>Bacteroidota</taxon>
        <taxon>Bacteroidia</taxon>
        <taxon>Bacteroidales</taxon>
        <taxon>Prevotellaceae</taxon>
        <taxon>Prevotella</taxon>
    </lineage>
</organism>
<evidence type="ECO:0000313" key="8">
    <source>
        <dbReference type="EMBL" id="MBF1413935.1"/>
    </source>
</evidence>
<evidence type="ECO:0000313" key="9">
    <source>
        <dbReference type="Proteomes" id="UP000757461"/>
    </source>
</evidence>
<dbReference type="HAMAP" id="MF_00014">
    <property type="entry name" value="Ribosome_mat_RimM"/>
    <property type="match status" value="1"/>
</dbReference>
<dbReference type="Proteomes" id="UP000757461">
    <property type="component" value="Unassembled WGS sequence"/>
</dbReference>
<keyword evidence="4 5" id="KW-0143">Chaperone</keyword>
<feature type="domain" description="RimM N-terminal" evidence="6">
    <location>
        <begin position="10"/>
        <end position="90"/>
    </location>
</feature>
<comment type="subunit">
    <text evidence="5">Binds ribosomal protein uS19.</text>
</comment>
<dbReference type="GO" id="GO:0005840">
    <property type="term" value="C:ribosome"/>
    <property type="evidence" value="ECO:0007669"/>
    <property type="project" value="InterPro"/>
</dbReference>
<keyword evidence="1 5" id="KW-0963">Cytoplasm</keyword>
<comment type="function">
    <text evidence="5">An accessory protein needed during the final step in the assembly of 30S ribosomal subunit, possibly for assembly of the head region. Essential for efficient processing of 16S rRNA. May be needed both before and after RbfA during the maturation of 16S rRNA. It has affinity for free ribosomal 30S subunits but not for 70S ribosomes.</text>
</comment>
<dbReference type="SUPFAM" id="SSF50346">
    <property type="entry name" value="PRC-barrel domain"/>
    <property type="match status" value="1"/>
</dbReference>
<name>A0A930HX98_9BACT</name>
<evidence type="ECO:0000256" key="3">
    <source>
        <dbReference type="ARBA" id="ARBA00022552"/>
    </source>
</evidence>
<dbReference type="SUPFAM" id="SSF50447">
    <property type="entry name" value="Translation proteins"/>
    <property type="match status" value="1"/>
</dbReference>
<dbReference type="InterPro" id="IPR056792">
    <property type="entry name" value="PRC_RimM"/>
</dbReference>
<proteinExistence type="inferred from homology"/>
<dbReference type="PANTHER" id="PTHR33692:SF1">
    <property type="entry name" value="RIBOSOME MATURATION FACTOR RIMM"/>
    <property type="match status" value="1"/>
</dbReference>
<keyword evidence="3 5" id="KW-0698">rRNA processing</keyword>
<sequence>MIKKEDVYKIGRIGKPHGVHGEVQMQYSDDVFDVVDANYLLLNVDGILVPFFMEEYRFRSDEIVLMKFCDINTEAQARELTGSEVYFPRKLAEEGTNELSWAQIVGYSLIDNTTKKDVGTIVAVDETTVNTLFEVNSPEGDELLIPASNELITAINSEEKTITINIPEGLLDL</sequence>
<protein>
    <recommendedName>
        <fullName evidence="5">Ribosome maturation factor RimM</fullName>
    </recommendedName>
</protein>
<dbReference type="Gene3D" id="2.40.30.60">
    <property type="entry name" value="RimM"/>
    <property type="match status" value="1"/>
</dbReference>
<dbReference type="GO" id="GO:0006364">
    <property type="term" value="P:rRNA processing"/>
    <property type="evidence" value="ECO:0007669"/>
    <property type="project" value="UniProtKB-UniRule"/>
</dbReference>
<dbReference type="NCBIfam" id="TIGR02273">
    <property type="entry name" value="16S_RimM"/>
    <property type="match status" value="1"/>
</dbReference>
<accession>A0A930HX98</accession>
<evidence type="ECO:0000256" key="5">
    <source>
        <dbReference type="HAMAP-Rule" id="MF_00014"/>
    </source>
</evidence>
<keyword evidence="2 5" id="KW-0690">Ribosome biogenesis</keyword>
<comment type="caution">
    <text evidence="8">The sequence shown here is derived from an EMBL/GenBank/DDBJ whole genome shotgun (WGS) entry which is preliminary data.</text>
</comment>
<comment type="subcellular location">
    <subcellularLocation>
        <location evidence="5">Cytoplasm</location>
    </subcellularLocation>
</comment>
<dbReference type="GeneID" id="66731528"/>
<dbReference type="Pfam" id="PF01782">
    <property type="entry name" value="RimM"/>
    <property type="match status" value="1"/>
</dbReference>
<dbReference type="InterPro" id="IPR011033">
    <property type="entry name" value="PRC_barrel-like_sf"/>
</dbReference>
<dbReference type="EMBL" id="JABZSQ010000001">
    <property type="protein sequence ID" value="MBF1413935.1"/>
    <property type="molecule type" value="Genomic_DNA"/>
</dbReference>
<dbReference type="InterPro" id="IPR036976">
    <property type="entry name" value="RimM_N_sf"/>
</dbReference>
<evidence type="ECO:0000259" key="7">
    <source>
        <dbReference type="Pfam" id="PF24986"/>
    </source>
</evidence>
<comment type="similarity">
    <text evidence="5">Belongs to the RimM family.</text>
</comment>
<dbReference type="InterPro" id="IPR009000">
    <property type="entry name" value="Transl_B-barrel_sf"/>
</dbReference>
<evidence type="ECO:0000259" key="6">
    <source>
        <dbReference type="Pfam" id="PF01782"/>
    </source>
</evidence>
<reference evidence="8" key="1">
    <citation type="submission" date="2020-04" db="EMBL/GenBank/DDBJ databases">
        <title>Deep metagenomics examines the oral microbiome during advanced dental caries in children, revealing novel taxa and co-occurrences with host molecules.</title>
        <authorList>
            <person name="Baker J.L."/>
            <person name="Morton J.T."/>
            <person name="Dinis M."/>
            <person name="Alvarez R."/>
            <person name="Tran N.C."/>
            <person name="Knight R."/>
            <person name="Edlund A."/>
        </authorList>
    </citation>
    <scope>NUCLEOTIDE SEQUENCE</scope>
    <source>
        <strain evidence="8">JCVI_25_bin.9</strain>
    </source>
</reference>
<dbReference type="Pfam" id="PF24986">
    <property type="entry name" value="PRC_RimM"/>
    <property type="match status" value="1"/>
</dbReference>
<dbReference type="RefSeq" id="WP_008823698.1">
    <property type="nucleotide sequence ID" value="NZ_CAKAQX010000005.1"/>
</dbReference>
<dbReference type="AlphaFoldDB" id="A0A930HX98"/>
<dbReference type="GO" id="GO:0005737">
    <property type="term" value="C:cytoplasm"/>
    <property type="evidence" value="ECO:0007669"/>
    <property type="project" value="UniProtKB-SubCell"/>
</dbReference>
<comment type="domain">
    <text evidence="5">The PRC barrel domain binds ribosomal protein uS19.</text>
</comment>
<dbReference type="GO" id="GO:0042274">
    <property type="term" value="P:ribosomal small subunit biogenesis"/>
    <property type="evidence" value="ECO:0007669"/>
    <property type="project" value="UniProtKB-UniRule"/>
</dbReference>
<gene>
    <name evidence="5 8" type="primary">rimM</name>
    <name evidence="8" type="ORF">HXN33_00010</name>
</gene>